<name>A0A7Y0LFK8_9GAMM</name>
<reference evidence="1 2" key="1">
    <citation type="submission" date="2020-04" db="EMBL/GenBank/DDBJ databases">
        <title>Thalassotalea sp. M1531, isolated from the surface of marine red alga.</title>
        <authorList>
            <person name="Pang L."/>
            <person name="Lu D.-C."/>
        </authorList>
    </citation>
    <scope>NUCLEOTIDE SEQUENCE [LARGE SCALE GENOMIC DNA]</scope>
    <source>
        <strain evidence="1 2">M1531</strain>
    </source>
</reference>
<sequence length="60" mass="7209">MESRKVCRMSILFEKMMSESANRQEQFELKSLYEEFIDDGRSSSMLLKRHKQAVNKRLTH</sequence>
<proteinExistence type="predicted"/>
<organism evidence="1 2">
    <name type="scientific">Thalassotalea algicola</name>
    <dbReference type="NCBI Taxonomy" id="2716224"/>
    <lineage>
        <taxon>Bacteria</taxon>
        <taxon>Pseudomonadati</taxon>
        <taxon>Pseudomonadota</taxon>
        <taxon>Gammaproteobacteria</taxon>
        <taxon>Alteromonadales</taxon>
        <taxon>Colwelliaceae</taxon>
        <taxon>Thalassotalea</taxon>
    </lineage>
</organism>
<dbReference type="Proteomes" id="UP000568664">
    <property type="component" value="Unassembled WGS sequence"/>
</dbReference>
<protein>
    <submittedName>
        <fullName evidence="1">Uncharacterized protein</fullName>
    </submittedName>
</protein>
<dbReference type="EMBL" id="JABBXH010000010">
    <property type="protein sequence ID" value="NMP33585.1"/>
    <property type="molecule type" value="Genomic_DNA"/>
</dbReference>
<accession>A0A7Y0LFK8</accession>
<comment type="caution">
    <text evidence="1">The sequence shown here is derived from an EMBL/GenBank/DDBJ whole genome shotgun (WGS) entry which is preliminary data.</text>
</comment>
<evidence type="ECO:0000313" key="2">
    <source>
        <dbReference type="Proteomes" id="UP000568664"/>
    </source>
</evidence>
<gene>
    <name evidence="1" type="ORF">HII17_18715</name>
</gene>
<dbReference type="AlphaFoldDB" id="A0A7Y0LFK8"/>
<keyword evidence="2" id="KW-1185">Reference proteome</keyword>
<dbReference type="RefSeq" id="WP_169076904.1">
    <property type="nucleotide sequence ID" value="NZ_JABBXH010000010.1"/>
</dbReference>
<evidence type="ECO:0000313" key="1">
    <source>
        <dbReference type="EMBL" id="NMP33585.1"/>
    </source>
</evidence>